<evidence type="ECO:0000313" key="3">
    <source>
        <dbReference type="Proteomes" id="UP000067399"/>
    </source>
</evidence>
<name>A0A0P0UTE6_9GAMM</name>
<evidence type="ECO:0000256" key="1">
    <source>
        <dbReference type="SAM" id="SignalP"/>
    </source>
</evidence>
<reference evidence="2 3" key="1">
    <citation type="journal article" date="2000" name="Mar. Ecol. Prog. Ser.">
        <title>Phylogenetic characterization of endosymbionts in three hydrothermal vent mussels: influence on host distributions.</title>
        <authorList>
            <person name="Fujiwara Y."/>
            <person name="Takai K."/>
            <person name="Uematsu K."/>
            <person name="Tsuchida S."/>
            <person name="Hunt J.C."/>
            <person name="Hashimoto J."/>
        </authorList>
    </citation>
    <scope>NUCLEOTIDE SEQUENCE [LARGE SCALE GENOMIC DNA]</scope>
    <source>
        <strain evidence="2 3">Myojin Knoll</strain>
    </source>
</reference>
<dbReference type="PROSITE" id="PS51257">
    <property type="entry name" value="PROKAR_LIPOPROTEIN"/>
    <property type="match status" value="1"/>
</dbReference>
<evidence type="ECO:0000313" key="2">
    <source>
        <dbReference type="EMBL" id="BAS68397.1"/>
    </source>
</evidence>
<organism evidence="2 3">
    <name type="scientific">endosymbiont of Bathymodiolus septemdierum str. Myojin knoll</name>
    <dbReference type="NCBI Taxonomy" id="1303921"/>
    <lineage>
        <taxon>Bacteria</taxon>
        <taxon>Pseudomonadati</taxon>
        <taxon>Pseudomonadota</taxon>
        <taxon>Gammaproteobacteria</taxon>
        <taxon>sulfur-oxidizing symbionts</taxon>
    </lineage>
</organism>
<keyword evidence="1" id="KW-0732">Signal</keyword>
<dbReference type="AlphaFoldDB" id="A0A0P0UTE6"/>
<gene>
    <name evidence="2" type="ORF">BSEPE_1419</name>
</gene>
<evidence type="ECO:0008006" key="4">
    <source>
        <dbReference type="Google" id="ProtNLM"/>
    </source>
</evidence>
<feature type="signal peptide" evidence="1">
    <location>
        <begin position="1"/>
        <end position="23"/>
    </location>
</feature>
<dbReference type="Proteomes" id="UP000067399">
    <property type="component" value="Chromosome"/>
</dbReference>
<reference evidence="2 3" key="2">
    <citation type="journal article" date="2016" name="ISME J.">
        <title>Heterogeneous composition of key metabolic gene clusters in a vent mussel symbiont population.</title>
        <authorList>
            <person name="Ikuta T."/>
            <person name="Takaki Y."/>
            <person name="Nagai Y."/>
            <person name="Shimamura S."/>
            <person name="Tsuda M."/>
            <person name="Kawagucci S."/>
            <person name="Aoki Y."/>
            <person name="Inoue K."/>
            <person name="Teruya M."/>
            <person name="Satou K."/>
            <person name="Teruya K."/>
            <person name="Shimoji M."/>
            <person name="Tamotsu H."/>
            <person name="Hirano T."/>
            <person name="Maruyama T."/>
            <person name="Yoshida T."/>
        </authorList>
    </citation>
    <scope>NUCLEOTIDE SEQUENCE [LARGE SCALE GENOMIC DNA]</scope>
    <source>
        <strain evidence="2 3">Myojin Knoll</strain>
    </source>
</reference>
<sequence>MKHYTKQITKLFLTGFLSLILVACDNEERLNYFNQQVNKNIQDKNSVIVNVKDLTNFEWDKVCFVRYDGYSLPYIPKVIIGSDGKIVLNFYIEQKEEEVESFELSFENYYLDEDYVASTPGCLNNKEKLLLFRHPNSSDKSIDFLMPDTKQLRGRSIKKFL</sequence>
<proteinExistence type="predicted"/>
<dbReference type="RefSeq" id="WP_066045628.1">
    <property type="nucleotide sequence ID" value="NZ_AP013042.1"/>
</dbReference>
<dbReference type="OrthoDB" id="5998057at2"/>
<feature type="chain" id="PRO_5006056074" description="Lipoprotein" evidence="1">
    <location>
        <begin position="24"/>
        <end position="161"/>
    </location>
</feature>
<dbReference type="KEGG" id="ebh:BSEPE_1419"/>
<dbReference type="STRING" id="1303921.BSEPE_1419"/>
<protein>
    <recommendedName>
        <fullName evidence="4">Lipoprotein</fullName>
    </recommendedName>
</protein>
<dbReference type="EMBL" id="AP013042">
    <property type="protein sequence ID" value="BAS68397.1"/>
    <property type="molecule type" value="Genomic_DNA"/>
</dbReference>
<accession>A0A0P0UTE6</accession>
<keyword evidence="3" id="KW-1185">Reference proteome</keyword>